<dbReference type="Proteomes" id="UP000237105">
    <property type="component" value="Unassembled WGS sequence"/>
</dbReference>
<gene>
    <name evidence="1" type="ORF">PanWU01x14_033400</name>
</gene>
<reference evidence="2" key="1">
    <citation type="submission" date="2016-06" db="EMBL/GenBank/DDBJ databases">
        <title>Parallel loss of symbiosis genes in relatives of nitrogen-fixing non-legume Parasponia.</title>
        <authorList>
            <person name="Van Velzen R."/>
            <person name="Holmer R."/>
            <person name="Bu F."/>
            <person name="Rutten L."/>
            <person name="Van Zeijl A."/>
            <person name="Liu W."/>
            <person name="Santuari L."/>
            <person name="Cao Q."/>
            <person name="Sharma T."/>
            <person name="Shen D."/>
            <person name="Roswanjaya Y."/>
            <person name="Wardhani T."/>
            <person name="Kalhor M.S."/>
            <person name="Jansen J."/>
            <person name="Van den Hoogen J."/>
            <person name="Gungor B."/>
            <person name="Hartog M."/>
            <person name="Hontelez J."/>
            <person name="Verver J."/>
            <person name="Yang W.-C."/>
            <person name="Schijlen E."/>
            <person name="Repin R."/>
            <person name="Schilthuizen M."/>
            <person name="Schranz E."/>
            <person name="Heidstra R."/>
            <person name="Miyata K."/>
            <person name="Fedorova E."/>
            <person name="Kohlen W."/>
            <person name="Bisseling T."/>
            <person name="Smit S."/>
            <person name="Geurts R."/>
        </authorList>
    </citation>
    <scope>NUCLEOTIDE SEQUENCE [LARGE SCALE GENOMIC DNA]</scope>
    <source>
        <strain evidence="2">cv. WU1-14</strain>
    </source>
</reference>
<keyword evidence="2" id="KW-1185">Reference proteome</keyword>
<proteinExistence type="predicted"/>
<feature type="non-terminal residue" evidence="1">
    <location>
        <position position="1"/>
    </location>
</feature>
<protein>
    <submittedName>
        <fullName evidence="1">Uncharacterized protein</fullName>
    </submittedName>
</protein>
<dbReference type="EMBL" id="JXTB01000017">
    <property type="protein sequence ID" value="PON76654.1"/>
    <property type="molecule type" value="Genomic_DNA"/>
</dbReference>
<name>A0A2P5DTN1_PARAD</name>
<evidence type="ECO:0000313" key="2">
    <source>
        <dbReference type="Proteomes" id="UP000237105"/>
    </source>
</evidence>
<sequence length="104" mass="12338">KNQEQANMLRASPLPIAENHIFETPQLHCHKIFNNITLVRHTQITNTCMVYFIQIYCTSYFWREYLRVIKIDTCTEYLAYINFISFLTSHLCIHINQIGNNIIS</sequence>
<dbReference type="OrthoDB" id="10296595at2759"/>
<organism evidence="1 2">
    <name type="scientific">Parasponia andersonii</name>
    <name type="common">Sponia andersonii</name>
    <dbReference type="NCBI Taxonomy" id="3476"/>
    <lineage>
        <taxon>Eukaryota</taxon>
        <taxon>Viridiplantae</taxon>
        <taxon>Streptophyta</taxon>
        <taxon>Embryophyta</taxon>
        <taxon>Tracheophyta</taxon>
        <taxon>Spermatophyta</taxon>
        <taxon>Magnoliopsida</taxon>
        <taxon>eudicotyledons</taxon>
        <taxon>Gunneridae</taxon>
        <taxon>Pentapetalae</taxon>
        <taxon>rosids</taxon>
        <taxon>fabids</taxon>
        <taxon>Rosales</taxon>
        <taxon>Cannabaceae</taxon>
        <taxon>Parasponia</taxon>
    </lineage>
</organism>
<dbReference type="AlphaFoldDB" id="A0A2P5DTN1"/>
<accession>A0A2P5DTN1</accession>
<evidence type="ECO:0000313" key="1">
    <source>
        <dbReference type="EMBL" id="PON76654.1"/>
    </source>
</evidence>
<comment type="caution">
    <text evidence="1">The sequence shown here is derived from an EMBL/GenBank/DDBJ whole genome shotgun (WGS) entry which is preliminary data.</text>
</comment>